<dbReference type="EMBL" id="JABFTP020000144">
    <property type="protein sequence ID" value="KAL3281966.1"/>
    <property type="molecule type" value="Genomic_DNA"/>
</dbReference>
<name>A0ABD2NUA3_9CUCU</name>
<evidence type="ECO:0000313" key="2">
    <source>
        <dbReference type="Proteomes" id="UP001516400"/>
    </source>
</evidence>
<comment type="caution">
    <text evidence="1">The sequence shown here is derived from an EMBL/GenBank/DDBJ whole genome shotgun (WGS) entry which is preliminary data.</text>
</comment>
<dbReference type="Proteomes" id="UP001516400">
    <property type="component" value="Unassembled WGS sequence"/>
</dbReference>
<protein>
    <submittedName>
        <fullName evidence="1">Uncharacterized protein</fullName>
    </submittedName>
</protein>
<reference evidence="1 2" key="1">
    <citation type="journal article" date="2021" name="BMC Biol.">
        <title>Horizontally acquired antibacterial genes associated with adaptive radiation of ladybird beetles.</title>
        <authorList>
            <person name="Li H.S."/>
            <person name="Tang X.F."/>
            <person name="Huang Y.H."/>
            <person name="Xu Z.Y."/>
            <person name="Chen M.L."/>
            <person name="Du X.Y."/>
            <person name="Qiu B.Y."/>
            <person name="Chen P.T."/>
            <person name="Zhang W."/>
            <person name="Slipinski A."/>
            <person name="Escalona H.E."/>
            <person name="Waterhouse R.M."/>
            <person name="Zwick A."/>
            <person name="Pang H."/>
        </authorList>
    </citation>
    <scope>NUCLEOTIDE SEQUENCE [LARGE SCALE GENOMIC DNA]</scope>
    <source>
        <strain evidence="1">SYSU2018</strain>
    </source>
</reference>
<keyword evidence="2" id="KW-1185">Reference proteome</keyword>
<dbReference type="AlphaFoldDB" id="A0ABD2NUA3"/>
<evidence type="ECO:0000313" key="1">
    <source>
        <dbReference type="EMBL" id="KAL3281966.1"/>
    </source>
</evidence>
<sequence>MLKLKRQESENINDKWKLFINTVVPIIDECFPKKLVNSKGHCSNQHRNDPIVKFCKDQLDTSYVQKEHIPALEDLYRDKRRAYDSALECVHEKIH</sequence>
<gene>
    <name evidence="1" type="ORF">HHI36_005169</name>
</gene>
<organism evidence="1 2">
    <name type="scientific">Cryptolaemus montrouzieri</name>
    <dbReference type="NCBI Taxonomy" id="559131"/>
    <lineage>
        <taxon>Eukaryota</taxon>
        <taxon>Metazoa</taxon>
        <taxon>Ecdysozoa</taxon>
        <taxon>Arthropoda</taxon>
        <taxon>Hexapoda</taxon>
        <taxon>Insecta</taxon>
        <taxon>Pterygota</taxon>
        <taxon>Neoptera</taxon>
        <taxon>Endopterygota</taxon>
        <taxon>Coleoptera</taxon>
        <taxon>Polyphaga</taxon>
        <taxon>Cucujiformia</taxon>
        <taxon>Coccinelloidea</taxon>
        <taxon>Coccinellidae</taxon>
        <taxon>Scymninae</taxon>
        <taxon>Scymnini</taxon>
        <taxon>Cryptolaemus</taxon>
    </lineage>
</organism>
<proteinExistence type="predicted"/>
<accession>A0ABD2NUA3</accession>